<dbReference type="Proteomes" id="UP000248021">
    <property type="component" value="Unassembled WGS sequence"/>
</dbReference>
<name>A0A2V3TU16_9HYPH</name>
<proteinExistence type="predicted"/>
<dbReference type="EMBL" id="QJJK01000018">
    <property type="protein sequence ID" value="PXW51926.1"/>
    <property type="molecule type" value="Genomic_DNA"/>
</dbReference>
<protein>
    <submittedName>
        <fullName evidence="1">Putative membrane protein</fullName>
    </submittedName>
</protein>
<evidence type="ECO:0000313" key="2">
    <source>
        <dbReference type="Proteomes" id="UP000248021"/>
    </source>
</evidence>
<evidence type="ECO:0000313" key="1">
    <source>
        <dbReference type="EMBL" id="PXW51926.1"/>
    </source>
</evidence>
<organism evidence="1 2">
    <name type="scientific">Chelatococcus asaccharovorans</name>
    <dbReference type="NCBI Taxonomy" id="28210"/>
    <lineage>
        <taxon>Bacteria</taxon>
        <taxon>Pseudomonadati</taxon>
        <taxon>Pseudomonadota</taxon>
        <taxon>Alphaproteobacteria</taxon>
        <taxon>Hyphomicrobiales</taxon>
        <taxon>Chelatococcaceae</taxon>
        <taxon>Chelatococcus</taxon>
    </lineage>
</organism>
<keyword evidence="2" id="KW-1185">Reference proteome</keyword>
<accession>A0A2V3TU16</accession>
<gene>
    <name evidence="1" type="ORF">C7450_11881</name>
</gene>
<sequence>MKQRPWMRPLLAGVLLVSLVMNFFLLGFVLKDRWGARGTNILVEGVAASYSEDIRREFRRVLGENRQRTAAAIQDLRTARRELAATAGKSPFDEAEVKRAMAKVRTSTDALQALLQDFLLEALRRARHSA</sequence>
<comment type="caution">
    <text evidence="1">The sequence shown here is derived from an EMBL/GenBank/DDBJ whole genome shotgun (WGS) entry which is preliminary data.</text>
</comment>
<dbReference type="OrthoDB" id="8081295at2"/>
<dbReference type="InterPro" id="IPR025961">
    <property type="entry name" value="Metal_resist"/>
</dbReference>
<reference evidence="1 2" key="1">
    <citation type="submission" date="2018-05" db="EMBL/GenBank/DDBJ databases">
        <title>Genomic Encyclopedia of Type Strains, Phase IV (KMG-IV): sequencing the most valuable type-strain genomes for metagenomic binning, comparative biology and taxonomic classification.</title>
        <authorList>
            <person name="Goeker M."/>
        </authorList>
    </citation>
    <scope>NUCLEOTIDE SEQUENCE [LARGE SCALE GENOMIC DNA]</scope>
    <source>
        <strain evidence="1 2">DSM 6462</strain>
    </source>
</reference>
<dbReference type="Pfam" id="PF13801">
    <property type="entry name" value="Metal_resist"/>
    <property type="match status" value="1"/>
</dbReference>
<dbReference type="AlphaFoldDB" id="A0A2V3TU16"/>